<dbReference type="NCBIfam" id="NF008113">
    <property type="entry name" value="PRK10860.1"/>
    <property type="match status" value="1"/>
</dbReference>
<evidence type="ECO:0000313" key="10">
    <source>
        <dbReference type="EMBL" id="MCR1899949.1"/>
    </source>
</evidence>
<dbReference type="AlphaFoldDB" id="A0AAE3HIA4"/>
<evidence type="ECO:0000256" key="4">
    <source>
        <dbReference type="ARBA" id="ARBA00022723"/>
    </source>
</evidence>
<proteinExistence type="inferred from homology"/>
<comment type="similarity">
    <text evidence="1">Belongs to the cytidine and deoxycytidylate deaminase family. ADAT2 subfamily.</text>
</comment>
<dbReference type="Proteomes" id="UP001205748">
    <property type="component" value="Unassembled WGS sequence"/>
</dbReference>
<feature type="binding site" evidence="8">
    <location>
        <position position="83"/>
    </location>
    <ligand>
        <name>Zn(2+)</name>
        <dbReference type="ChEBI" id="CHEBI:29105"/>
        <note>catalytic</note>
    </ligand>
</feature>
<dbReference type="Pfam" id="PF14437">
    <property type="entry name" value="MafB19-deam"/>
    <property type="match status" value="1"/>
</dbReference>
<dbReference type="PANTHER" id="PTHR11079">
    <property type="entry name" value="CYTOSINE DEAMINASE FAMILY MEMBER"/>
    <property type="match status" value="1"/>
</dbReference>
<dbReference type="GO" id="GO:0008270">
    <property type="term" value="F:zinc ion binding"/>
    <property type="evidence" value="ECO:0007669"/>
    <property type="project" value="UniProtKB-UniRule"/>
</dbReference>
<sequence>MRKYMELAIKEAKKAFAKAEVPIGAVLVKNDEVIATAHNLKEINNDPTAHAEILVIQEGAQRLHTWRLEDCDLYVTVEPCAMCAGAIVQSRIRRLIIGAMEPKFGAAGSIVNIVNHPKFNHRVEVFEGIMEEECSQLMKDFFLLLREKRNK</sequence>
<comment type="function">
    <text evidence="8">Catalyzes the deamination of adenosine to inosine at the wobble position 34 of tRNA(Arg2).</text>
</comment>
<evidence type="ECO:0000259" key="9">
    <source>
        <dbReference type="PROSITE" id="PS51747"/>
    </source>
</evidence>
<evidence type="ECO:0000256" key="3">
    <source>
        <dbReference type="ARBA" id="ARBA00022694"/>
    </source>
</evidence>
<dbReference type="Gene3D" id="3.40.140.10">
    <property type="entry name" value="Cytidine Deaminase, domain 2"/>
    <property type="match status" value="1"/>
</dbReference>
<evidence type="ECO:0000256" key="5">
    <source>
        <dbReference type="ARBA" id="ARBA00022801"/>
    </source>
</evidence>
<name>A0AAE3HIA4_9FIRM</name>
<dbReference type="InterPro" id="IPR058535">
    <property type="entry name" value="MafB19-deam"/>
</dbReference>
<gene>
    <name evidence="8 10" type="primary">tadA</name>
    <name evidence="10" type="ORF">NSA47_13330</name>
</gene>
<protein>
    <recommendedName>
        <fullName evidence="8">tRNA-specific adenosine deaminase</fullName>
        <ecNumber evidence="8">3.5.4.33</ecNumber>
    </recommendedName>
</protein>
<comment type="subunit">
    <text evidence="2 8">Homodimer.</text>
</comment>
<dbReference type="RefSeq" id="WP_257532785.1">
    <property type="nucleotide sequence ID" value="NZ_JANKAS010000016.1"/>
</dbReference>
<dbReference type="PANTHER" id="PTHR11079:SF202">
    <property type="entry name" value="TRNA-SPECIFIC ADENOSINE DEAMINASE"/>
    <property type="match status" value="1"/>
</dbReference>
<keyword evidence="4 8" id="KW-0479">Metal-binding</keyword>
<comment type="catalytic activity">
    <reaction evidence="7 8">
        <text>adenosine(34) in tRNA + H2O + H(+) = inosine(34) in tRNA + NH4(+)</text>
        <dbReference type="Rhea" id="RHEA:43168"/>
        <dbReference type="Rhea" id="RHEA-COMP:10373"/>
        <dbReference type="Rhea" id="RHEA-COMP:10374"/>
        <dbReference type="ChEBI" id="CHEBI:15377"/>
        <dbReference type="ChEBI" id="CHEBI:15378"/>
        <dbReference type="ChEBI" id="CHEBI:28938"/>
        <dbReference type="ChEBI" id="CHEBI:74411"/>
        <dbReference type="ChEBI" id="CHEBI:82852"/>
        <dbReference type="EC" id="3.5.4.33"/>
    </reaction>
</comment>
<dbReference type="EC" id="3.5.4.33" evidence="8"/>
<dbReference type="GO" id="GO:0052717">
    <property type="term" value="F:tRNA-specific adenosine-34 deaminase activity"/>
    <property type="evidence" value="ECO:0007669"/>
    <property type="project" value="UniProtKB-UniRule"/>
</dbReference>
<comment type="caution">
    <text evidence="10">The sequence shown here is derived from an EMBL/GenBank/DDBJ whole genome shotgun (WGS) entry which is preliminary data.</text>
</comment>
<dbReference type="EMBL" id="JANKAS010000016">
    <property type="protein sequence ID" value="MCR1899949.1"/>
    <property type="molecule type" value="Genomic_DNA"/>
</dbReference>
<dbReference type="PROSITE" id="PS00903">
    <property type="entry name" value="CYT_DCMP_DEAMINASES_1"/>
    <property type="match status" value="1"/>
</dbReference>
<keyword evidence="3 8" id="KW-0819">tRNA processing</keyword>
<evidence type="ECO:0000313" key="11">
    <source>
        <dbReference type="Proteomes" id="UP001205748"/>
    </source>
</evidence>
<dbReference type="InterPro" id="IPR028883">
    <property type="entry name" value="tRNA_aden_deaminase"/>
</dbReference>
<dbReference type="HAMAP" id="MF_00972">
    <property type="entry name" value="tRNA_aden_deaminase"/>
    <property type="match status" value="1"/>
</dbReference>
<dbReference type="InterPro" id="IPR002125">
    <property type="entry name" value="CMP_dCMP_dom"/>
</dbReference>
<organism evidence="10 11">
    <name type="scientific">Irregularibacter muris</name>
    <dbReference type="NCBI Taxonomy" id="1796619"/>
    <lineage>
        <taxon>Bacteria</taxon>
        <taxon>Bacillati</taxon>
        <taxon>Bacillota</taxon>
        <taxon>Clostridia</taxon>
        <taxon>Eubacteriales</taxon>
        <taxon>Eubacteriaceae</taxon>
        <taxon>Irregularibacter</taxon>
    </lineage>
</organism>
<evidence type="ECO:0000256" key="7">
    <source>
        <dbReference type="ARBA" id="ARBA00048045"/>
    </source>
</evidence>
<evidence type="ECO:0000256" key="6">
    <source>
        <dbReference type="ARBA" id="ARBA00022833"/>
    </source>
</evidence>
<dbReference type="GO" id="GO:0002100">
    <property type="term" value="P:tRNA wobble adenosine to inosine editing"/>
    <property type="evidence" value="ECO:0007669"/>
    <property type="project" value="UniProtKB-UniRule"/>
</dbReference>
<feature type="domain" description="CMP/dCMP-type deaminase" evidence="9">
    <location>
        <begin position="1"/>
        <end position="112"/>
    </location>
</feature>
<dbReference type="CDD" id="cd01285">
    <property type="entry name" value="nucleoside_deaminase"/>
    <property type="match status" value="1"/>
</dbReference>
<reference evidence="10" key="1">
    <citation type="submission" date="2022-07" db="EMBL/GenBank/DDBJ databases">
        <title>Enhanced cultured diversity of the mouse gut microbiota enables custom-made synthetic communities.</title>
        <authorList>
            <person name="Afrizal A."/>
        </authorList>
    </citation>
    <scope>NUCLEOTIDE SEQUENCE</scope>
    <source>
        <strain evidence="10">DSM 28593</strain>
    </source>
</reference>
<evidence type="ECO:0000256" key="2">
    <source>
        <dbReference type="ARBA" id="ARBA00011738"/>
    </source>
</evidence>
<keyword evidence="11" id="KW-1185">Reference proteome</keyword>
<dbReference type="InterPro" id="IPR016192">
    <property type="entry name" value="APOBEC/CMP_deaminase_Zn-bd"/>
</dbReference>
<dbReference type="SUPFAM" id="SSF53927">
    <property type="entry name" value="Cytidine deaminase-like"/>
    <property type="match status" value="1"/>
</dbReference>
<keyword evidence="6 8" id="KW-0862">Zinc</keyword>
<feature type="binding site" evidence="8">
    <location>
        <position position="50"/>
    </location>
    <ligand>
        <name>Zn(2+)</name>
        <dbReference type="ChEBI" id="CHEBI:29105"/>
        <note>catalytic</note>
    </ligand>
</feature>
<keyword evidence="5 8" id="KW-0378">Hydrolase</keyword>
<dbReference type="InterPro" id="IPR016193">
    <property type="entry name" value="Cytidine_deaminase-like"/>
</dbReference>
<evidence type="ECO:0000256" key="1">
    <source>
        <dbReference type="ARBA" id="ARBA00010669"/>
    </source>
</evidence>
<dbReference type="PROSITE" id="PS51747">
    <property type="entry name" value="CYT_DCMP_DEAMINASES_2"/>
    <property type="match status" value="1"/>
</dbReference>
<feature type="active site" description="Proton donor" evidence="8">
    <location>
        <position position="52"/>
    </location>
</feature>
<evidence type="ECO:0000256" key="8">
    <source>
        <dbReference type="HAMAP-Rule" id="MF_00972"/>
    </source>
</evidence>
<accession>A0AAE3HIA4</accession>
<feature type="binding site" evidence="8">
    <location>
        <position position="80"/>
    </location>
    <ligand>
        <name>Zn(2+)</name>
        <dbReference type="ChEBI" id="CHEBI:29105"/>
        <note>catalytic</note>
    </ligand>
</feature>
<dbReference type="FunFam" id="3.40.140.10:FF:000005">
    <property type="entry name" value="tRNA-specific adenosine deaminase"/>
    <property type="match status" value="1"/>
</dbReference>
<comment type="cofactor">
    <cofactor evidence="8">
        <name>Zn(2+)</name>
        <dbReference type="ChEBI" id="CHEBI:29105"/>
    </cofactor>
    <text evidence="8">Binds 1 zinc ion per subunit.</text>
</comment>